<keyword evidence="1" id="KW-1133">Transmembrane helix</keyword>
<feature type="transmembrane region" description="Helical" evidence="1">
    <location>
        <begin position="6"/>
        <end position="23"/>
    </location>
</feature>
<keyword evidence="3" id="KW-1185">Reference proteome</keyword>
<protein>
    <recommendedName>
        <fullName evidence="4">DUF4968 domain-containing protein</fullName>
    </recommendedName>
</protein>
<evidence type="ECO:0000256" key="1">
    <source>
        <dbReference type="SAM" id="Phobius"/>
    </source>
</evidence>
<evidence type="ECO:0008006" key="4">
    <source>
        <dbReference type="Google" id="ProtNLM"/>
    </source>
</evidence>
<comment type="caution">
    <text evidence="2">The sequence shown here is derived from an EMBL/GenBank/DDBJ whole genome shotgun (WGS) entry which is preliminary data.</text>
</comment>
<dbReference type="Proteomes" id="UP001144347">
    <property type="component" value="Unassembled WGS sequence"/>
</dbReference>
<proteinExistence type="predicted"/>
<gene>
    <name evidence="2" type="ORF">O0955_04475</name>
</gene>
<evidence type="ECO:0000313" key="3">
    <source>
        <dbReference type="Proteomes" id="UP001144347"/>
    </source>
</evidence>
<keyword evidence="1" id="KW-0812">Transmembrane</keyword>
<dbReference type="RefSeq" id="WP_269426319.1">
    <property type="nucleotide sequence ID" value="NZ_JAPWGM010000001.1"/>
</dbReference>
<dbReference type="EMBL" id="JAPWGM010000001">
    <property type="protein sequence ID" value="MCZ4243252.1"/>
    <property type="molecule type" value="Genomic_DNA"/>
</dbReference>
<evidence type="ECO:0000313" key="2">
    <source>
        <dbReference type="EMBL" id="MCZ4243252.1"/>
    </source>
</evidence>
<accession>A0ABT4L5Q2</accession>
<name>A0ABT4L5Q2_9SPHI</name>
<organism evidence="2 3">
    <name type="scientific">Pedobacter punctiformis</name>
    <dbReference type="NCBI Taxonomy" id="3004097"/>
    <lineage>
        <taxon>Bacteria</taxon>
        <taxon>Pseudomonadati</taxon>
        <taxon>Bacteroidota</taxon>
        <taxon>Sphingobacteriia</taxon>
        <taxon>Sphingobacteriales</taxon>
        <taxon>Sphingobacteriaceae</taxon>
        <taxon>Pedobacter</taxon>
    </lineage>
</organism>
<sequence>MSNRNYTKYIFVCIITLISYHLYAQNDNPVIKKSAATVKAFVPDSWKIIYSVSGDLNKDLLQDEAIIIENTNPKNFLKNDEMGANVLNINPRKLLVLFKNKDGYQLVAENTKFIPTENSEESRCLEDPLSETKALAIEKGSLRLSFQYFYSCGAWEVTNNDYIFRYQNNQLELIGADSHSYHRASGEKYATSSNFSTFKQGSTSGGNMFGKKDNPKTKWQQLKRRKLITLQNITEDVFERFMDQG</sequence>
<keyword evidence="1" id="KW-0472">Membrane</keyword>
<reference evidence="2" key="1">
    <citation type="submission" date="2022-12" db="EMBL/GenBank/DDBJ databases">
        <title>Genome sequence of HCMS5-2.</title>
        <authorList>
            <person name="Woo H."/>
        </authorList>
    </citation>
    <scope>NUCLEOTIDE SEQUENCE</scope>
    <source>
        <strain evidence="2">HCMS5-2</strain>
    </source>
</reference>